<name>A0A6M4GSK5_9PROT</name>
<accession>A0A6M4GSK5</accession>
<feature type="signal peptide" evidence="2">
    <location>
        <begin position="1"/>
        <end position="20"/>
    </location>
</feature>
<dbReference type="RefSeq" id="WP_171090256.1">
    <property type="nucleotide sequence ID" value="NZ_CP053069.1"/>
</dbReference>
<dbReference type="Proteomes" id="UP000501534">
    <property type="component" value="Chromosome"/>
</dbReference>
<gene>
    <name evidence="3" type="ORF">DSM104443_01096</name>
</gene>
<evidence type="ECO:0000313" key="3">
    <source>
        <dbReference type="EMBL" id="QJR10045.1"/>
    </source>
</evidence>
<feature type="chain" id="PRO_5026918647" evidence="2">
    <location>
        <begin position="21"/>
        <end position="99"/>
    </location>
</feature>
<feature type="region of interest" description="Disordered" evidence="1">
    <location>
        <begin position="43"/>
        <end position="62"/>
    </location>
</feature>
<evidence type="ECO:0000256" key="1">
    <source>
        <dbReference type="SAM" id="MobiDB-lite"/>
    </source>
</evidence>
<organism evidence="3 4">
    <name type="scientific">Usitatibacter rugosus</name>
    <dbReference type="NCBI Taxonomy" id="2732067"/>
    <lineage>
        <taxon>Bacteria</taxon>
        <taxon>Pseudomonadati</taxon>
        <taxon>Pseudomonadota</taxon>
        <taxon>Betaproteobacteria</taxon>
        <taxon>Nitrosomonadales</taxon>
        <taxon>Usitatibacteraceae</taxon>
        <taxon>Usitatibacter</taxon>
    </lineage>
</organism>
<evidence type="ECO:0000313" key="4">
    <source>
        <dbReference type="Proteomes" id="UP000501534"/>
    </source>
</evidence>
<keyword evidence="2" id="KW-0732">Signal</keyword>
<feature type="compositionally biased region" description="Basic and acidic residues" evidence="1">
    <location>
        <begin position="49"/>
        <end position="59"/>
    </location>
</feature>
<dbReference type="EMBL" id="CP053069">
    <property type="protein sequence ID" value="QJR10045.1"/>
    <property type="molecule type" value="Genomic_DNA"/>
</dbReference>
<dbReference type="AlphaFoldDB" id="A0A6M4GSK5"/>
<keyword evidence="4" id="KW-1185">Reference proteome</keyword>
<dbReference type="KEGG" id="uru:DSM104443_01096"/>
<proteinExistence type="predicted"/>
<protein>
    <submittedName>
        <fullName evidence="3">Uncharacterized protein</fullName>
    </submittedName>
</protein>
<evidence type="ECO:0000256" key="2">
    <source>
        <dbReference type="SAM" id="SignalP"/>
    </source>
</evidence>
<reference evidence="3 4" key="1">
    <citation type="submission" date="2020-04" db="EMBL/GenBank/DDBJ databases">
        <title>Usitatibacter rugosus gen. nov., sp. nov. and Usitatibacter palustris sp. nov., novel members of Usitatibacteraceae fam. nov. within the order Nitrosomonadales isolated from soil.</title>
        <authorList>
            <person name="Huber K.J."/>
            <person name="Neumann-Schaal M."/>
            <person name="Geppert A."/>
            <person name="Luckner M."/>
            <person name="Wanner G."/>
            <person name="Overmann J."/>
        </authorList>
    </citation>
    <scope>NUCLEOTIDE SEQUENCE [LARGE SCALE GENOMIC DNA]</scope>
    <source>
        <strain evidence="3 4">0125_3</strain>
    </source>
</reference>
<sequence>MSTTRLIATIATALALPAAAATQPAAERICRIDIDAKGSRVAKCGPADAKPEAKAKRPDTTAASVDCRTVTKAADKLLCLAAQQGAPEPDAPAPGNEIG</sequence>